<dbReference type="Gene3D" id="3.40.50.1110">
    <property type="entry name" value="SGNH hydrolase"/>
    <property type="match status" value="1"/>
</dbReference>
<dbReference type="RefSeq" id="WP_343905520.1">
    <property type="nucleotide sequence ID" value="NZ_BAAAIS010000003.1"/>
</dbReference>
<comment type="caution">
    <text evidence="2">The sequence shown here is derived from an EMBL/GenBank/DDBJ whole genome shotgun (WGS) entry which is preliminary data.</text>
</comment>
<dbReference type="PANTHER" id="PTHR30383:SF5">
    <property type="entry name" value="SGNH HYDROLASE-TYPE ESTERASE DOMAIN-CONTAINING PROTEIN"/>
    <property type="match status" value="1"/>
</dbReference>
<dbReference type="PANTHER" id="PTHR30383">
    <property type="entry name" value="THIOESTERASE 1/PROTEASE 1/LYSOPHOSPHOLIPASE L1"/>
    <property type="match status" value="1"/>
</dbReference>
<sequence length="218" mass="23897">MTMTSAPAPRTFVFIGDSITDCSRSEDPEGLGFGYVRLLAEHFAAHEPTATVINRGNSGNKVLDLRDRFDADCLDLRPDVVTIYVGVNDVWHGFTRGEHVSDEDFEADYRFLLDQLSASRPGLPVLLVLPFVADVDEEKAGYHGELDRKIAIIRTLGKEFGSAIVDLEVVLEDAWAVGHTPASIAQDGVHPTIAGHRLVADAWLDVFGTLDHTVARRS</sequence>
<keyword evidence="2" id="KW-0378">Hydrolase</keyword>
<reference evidence="3" key="1">
    <citation type="journal article" date="2019" name="Int. J. Syst. Evol. Microbiol.">
        <title>The Global Catalogue of Microorganisms (GCM) 10K type strain sequencing project: providing services to taxonomists for standard genome sequencing and annotation.</title>
        <authorList>
            <consortium name="The Broad Institute Genomics Platform"/>
            <consortium name="The Broad Institute Genome Sequencing Center for Infectious Disease"/>
            <person name="Wu L."/>
            <person name="Ma J."/>
        </authorList>
    </citation>
    <scope>NUCLEOTIDE SEQUENCE [LARGE SCALE GENOMIC DNA]</scope>
    <source>
        <strain evidence="3">JCM 11650</strain>
    </source>
</reference>
<keyword evidence="3" id="KW-1185">Reference proteome</keyword>
<dbReference type="InterPro" id="IPR036514">
    <property type="entry name" value="SGNH_hydro_sf"/>
</dbReference>
<dbReference type="EMBL" id="JBHUFL010000003">
    <property type="protein sequence ID" value="MFD1836196.1"/>
    <property type="molecule type" value="Genomic_DNA"/>
</dbReference>
<proteinExistence type="predicted"/>
<dbReference type="InterPro" id="IPR051532">
    <property type="entry name" value="Ester_Hydrolysis_Enzymes"/>
</dbReference>
<evidence type="ECO:0000259" key="1">
    <source>
        <dbReference type="Pfam" id="PF13472"/>
    </source>
</evidence>
<dbReference type="InterPro" id="IPR013830">
    <property type="entry name" value="SGNH_hydro"/>
</dbReference>
<dbReference type="GO" id="GO:0016787">
    <property type="term" value="F:hydrolase activity"/>
    <property type="evidence" value="ECO:0007669"/>
    <property type="project" value="UniProtKB-KW"/>
</dbReference>
<accession>A0ABW4Q3A1</accession>
<protein>
    <submittedName>
        <fullName evidence="2">SGNH/GDSL hydrolase family protein</fullName>
    </submittedName>
</protein>
<evidence type="ECO:0000313" key="2">
    <source>
        <dbReference type="EMBL" id="MFD1836196.1"/>
    </source>
</evidence>
<dbReference type="Proteomes" id="UP001597280">
    <property type="component" value="Unassembled WGS sequence"/>
</dbReference>
<name>A0ABW4Q3A1_9MICO</name>
<dbReference type="SUPFAM" id="SSF52266">
    <property type="entry name" value="SGNH hydrolase"/>
    <property type="match status" value="1"/>
</dbReference>
<dbReference type="CDD" id="cd01834">
    <property type="entry name" value="SGNH_hydrolase_like_2"/>
    <property type="match status" value="1"/>
</dbReference>
<organism evidence="2 3">
    <name type="scientific">Brachybacterium rhamnosum</name>
    <dbReference type="NCBI Taxonomy" id="173361"/>
    <lineage>
        <taxon>Bacteria</taxon>
        <taxon>Bacillati</taxon>
        <taxon>Actinomycetota</taxon>
        <taxon>Actinomycetes</taxon>
        <taxon>Micrococcales</taxon>
        <taxon>Dermabacteraceae</taxon>
        <taxon>Brachybacterium</taxon>
    </lineage>
</organism>
<evidence type="ECO:0000313" key="3">
    <source>
        <dbReference type="Proteomes" id="UP001597280"/>
    </source>
</evidence>
<dbReference type="Pfam" id="PF13472">
    <property type="entry name" value="Lipase_GDSL_2"/>
    <property type="match status" value="1"/>
</dbReference>
<gene>
    <name evidence="2" type="ORF">ACFSDA_14090</name>
</gene>
<feature type="domain" description="SGNH hydrolase-type esterase" evidence="1">
    <location>
        <begin position="14"/>
        <end position="198"/>
    </location>
</feature>